<evidence type="ECO:0000313" key="4">
    <source>
        <dbReference type="Proteomes" id="UP000240572"/>
    </source>
</evidence>
<dbReference type="SUPFAM" id="SSF55961">
    <property type="entry name" value="Bet v1-like"/>
    <property type="match status" value="1"/>
</dbReference>
<name>A0A2P8D494_9BACT</name>
<sequence length="133" mass="15473">MTLPLKDYKKYFILPATPEELYIALTNPFTIQLWSGEEAVMSTEPGSEFSLFEDSIVGRNLEFEENKKIVQEWYFGEDEPETPSIVTIKLHAHKEGTSVELRHTAIPDEAYDDIVEGWNEVYFEALKDFFEEE</sequence>
<evidence type="ECO:0000313" key="3">
    <source>
        <dbReference type="EMBL" id="PSK92037.1"/>
    </source>
</evidence>
<accession>A0A2P8D494</accession>
<comment type="similarity">
    <text evidence="1">Belongs to the AHA1 family.</text>
</comment>
<protein>
    <submittedName>
        <fullName evidence="3">Activator of Hsp90 ATPase-like protein</fullName>
    </submittedName>
</protein>
<dbReference type="EMBL" id="PYGD01000004">
    <property type="protein sequence ID" value="PSK92037.1"/>
    <property type="molecule type" value="Genomic_DNA"/>
</dbReference>
<dbReference type="Gene3D" id="3.30.530.20">
    <property type="match status" value="1"/>
</dbReference>
<gene>
    <name evidence="3" type="ORF">B0I18_104131</name>
</gene>
<feature type="domain" description="Activator of Hsp90 ATPase homologue 1/2-like C-terminal" evidence="2">
    <location>
        <begin position="16"/>
        <end position="131"/>
    </location>
</feature>
<evidence type="ECO:0000259" key="2">
    <source>
        <dbReference type="Pfam" id="PF08327"/>
    </source>
</evidence>
<proteinExistence type="inferred from homology"/>
<dbReference type="InterPro" id="IPR013538">
    <property type="entry name" value="ASHA1/2-like_C"/>
</dbReference>
<reference evidence="3 4" key="1">
    <citation type="submission" date="2018-03" db="EMBL/GenBank/DDBJ databases">
        <title>Genomic Encyclopedia of Type Strains, Phase III (KMG-III): the genomes of soil and plant-associated and newly described type strains.</title>
        <authorList>
            <person name="Whitman W."/>
        </authorList>
    </citation>
    <scope>NUCLEOTIDE SEQUENCE [LARGE SCALE GENOMIC DNA]</scope>
    <source>
        <strain evidence="3 4">CGMCC 1.12700</strain>
    </source>
</reference>
<dbReference type="Proteomes" id="UP000240572">
    <property type="component" value="Unassembled WGS sequence"/>
</dbReference>
<dbReference type="AlphaFoldDB" id="A0A2P8D494"/>
<dbReference type="RefSeq" id="WP_219905972.1">
    <property type="nucleotide sequence ID" value="NZ_PYGD01000004.1"/>
</dbReference>
<comment type="caution">
    <text evidence="3">The sequence shown here is derived from an EMBL/GenBank/DDBJ whole genome shotgun (WGS) entry which is preliminary data.</text>
</comment>
<organism evidence="3 4">
    <name type="scientific">Taibaiella chishuiensis</name>
    <dbReference type="NCBI Taxonomy" id="1434707"/>
    <lineage>
        <taxon>Bacteria</taxon>
        <taxon>Pseudomonadati</taxon>
        <taxon>Bacteroidota</taxon>
        <taxon>Chitinophagia</taxon>
        <taxon>Chitinophagales</taxon>
        <taxon>Chitinophagaceae</taxon>
        <taxon>Taibaiella</taxon>
    </lineage>
</organism>
<evidence type="ECO:0000256" key="1">
    <source>
        <dbReference type="ARBA" id="ARBA00006817"/>
    </source>
</evidence>
<dbReference type="InterPro" id="IPR023393">
    <property type="entry name" value="START-like_dom_sf"/>
</dbReference>
<dbReference type="Pfam" id="PF08327">
    <property type="entry name" value="AHSA1"/>
    <property type="match status" value="1"/>
</dbReference>
<keyword evidence="4" id="KW-1185">Reference proteome</keyword>